<name>A0A0B4CAG5_9MICO</name>
<evidence type="ECO:0000259" key="5">
    <source>
        <dbReference type="PROSITE" id="PS50977"/>
    </source>
</evidence>
<feature type="domain" description="HTH tetR-type" evidence="5">
    <location>
        <begin position="16"/>
        <end position="76"/>
    </location>
</feature>
<proteinExistence type="predicted"/>
<dbReference type="AlphaFoldDB" id="A0A0B4CAG5"/>
<dbReference type="InterPro" id="IPR036271">
    <property type="entry name" value="Tet_transcr_reg_TetR-rel_C_sf"/>
</dbReference>
<comment type="caution">
    <text evidence="6">The sequence shown here is derived from an EMBL/GenBank/DDBJ whole genome shotgun (WGS) entry which is preliminary data.</text>
</comment>
<dbReference type="PANTHER" id="PTHR30055">
    <property type="entry name" value="HTH-TYPE TRANSCRIPTIONAL REGULATOR RUTR"/>
    <property type="match status" value="1"/>
</dbReference>
<feature type="DNA-binding region" description="H-T-H motif" evidence="4">
    <location>
        <begin position="39"/>
        <end position="58"/>
    </location>
</feature>
<dbReference type="Pfam" id="PF00440">
    <property type="entry name" value="TetR_N"/>
    <property type="match status" value="1"/>
</dbReference>
<evidence type="ECO:0000256" key="3">
    <source>
        <dbReference type="ARBA" id="ARBA00023163"/>
    </source>
</evidence>
<evidence type="ECO:0000256" key="2">
    <source>
        <dbReference type="ARBA" id="ARBA00023125"/>
    </source>
</evidence>
<sequence length="200" mass="21568">MTTPSPARRGPYAKSAERRAEIIASATAIFSAHGYRGGSLRQIAAELGLGLTTVMHHFPTKVSLLAAVLEQEDAADADFLARTRRDGLIPTVLGIVERNLDRRELVRMFSIVSAEATYPGHEAHDWLRQRYARVIADYAGAIAADRAAGRIDPPLGDDTALAALVITGWEGVQIRWLADDSDPVAAMSLLLSSALRPRAA</sequence>
<dbReference type="Gene3D" id="1.10.357.10">
    <property type="entry name" value="Tetracycline Repressor, domain 2"/>
    <property type="match status" value="1"/>
</dbReference>
<evidence type="ECO:0000256" key="4">
    <source>
        <dbReference type="PROSITE-ProRule" id="PRU00335"/>
    </source>
</evidence>
<dbReference type="SUPFAM" id="SSF48498">
    <property type="entry name" value="Tetracyclin repressor-like, C-terminal domain"/>
    <property type="match status" value="1"/>
</dbReference>
<keyword evidence="2 4" id="KW-0238">DNA-binding</keyword>
<dbReference type="PROSITE" id="PS50977">
    <property type="entry name" value="HTH_TETR_2"/>
    <property type="match status" value="1"/>
</dbReference>
<accession>A0A0B4CAG5</accession>
<dbReference type="InterPro" id="IPR009057">
    <property type="entry name" value="Homeodomain-like_sf"/>
</dbReference>
<dbReference type="SUPFAM" id="SSF46689">
    <property type="entry name" value="Homeodomain-like"/>
    <property type="match status" value="1"/>
</dbReference>
<organism evidence="6 7">
    <name type="scientific">Microbacterium hominis</name>
    <dbReference type="NCBI Taxonomy" id="162426"/>
    <lineage>
        <taxon>Bacteria</taxon>
        <taxon>Bacillati</taxon>
        <taxon>Actinomycetota</taxon>
        <taxon>Actinomycetes</taxon>
        <taxon>Micrococcales</taxon>
        <taxon>Microbacteriaceae</taxon>
        <taxon>Microbacterium</taxon>
    </lineage>
</organism>
<keyword evidence="1" id="KW-0805">Transcription regulation</keyword>
<evidence type="ECO:0000313" key="6">
    <source>
        <dbReference type="EMBL" id="KIC58144.1"/>
    </source>
</evidence>
<evidence type="ECO:0000313" key="7">
    <source>
        <dbReference type="Proteomes" id="UP000031202"/>
    </source>
</evidence>
<dbReference type="PRINTS" id="PR00455">
    <property type="entry name" value="HTHTETR"/>
</dbReference>
<protein>
    <submittedName>
        <fullName evidence="6">TetR family transcriptional regulator</fullName>
    </submittedName>
</protein>
<dbReference type="GO" id="GO:0003700">
    <property type="term" value="F:DNA-binding transcription factor activity"/>
    <property type="evidence" value="ECO:0007669"/>
    <property type="project" value="TreeGrafter"/>
</dbReference>
<gene>
    <name evidence="6" type="ORF">RM52_06945</name>
</gene>
<dbReference type="InterPro" id="IPR050109">
    <property type="entry name" value="HTH-type_TetR-like_transc_reg"/>
</dbReference>
<dbReference type="InterPro" id="IPR001647">
    <property type="entry name" value="HTH_TetR"/>
</dbReference>
<dbReference type="Proteomes" id="UP000031202">
    <property type="component" value="Unassembled WGS sequence"/>
</dbReference>
<dbReference type="EMBL" id="JWSZ01000009">
    <property type="protein sequence ID" value="KIC58144.1"/>
    <property type="molecule type" value="Genomic_DNA"/>
</dbReference>
<keyword evidence="3" id="KW-0804">Transcription</keyword>
<dbReference type="RefSeq" id="WP_039414854.1">
    <property type="nucleotide sequence ID" value="NZ_JWSZ01000009.1"/>
</dbReference>
<dbReference type="PANTHER" id="PTHR30055:SF234">
    <property type="entry name" value="HTH-TYPE TRANSCRIPTIONAL REGULATOR BETI"/>
    <property type="match status" value="1"/>
</dbReference>
<reference evidence="6 7" key="1">
    <citation type="submission" date="2014-12" db="EMBL/GenBank/DDBJ databases">
        <title>Genome sequencing of Microbacterium hominis TPW29.</title>
        <authorList>
            <person name="Tan P.W."/>
            <person name="Chan K.-G."/>
        </authorList>
    </citation>
    <scope>NUCLEOTIDE SEQUENCE [LARGE SCALE GENOMIC DNA]</scope>
    <source>
        <strain evidence="6 7">TPW29</strain>
    </source>
</reference>
<dbReference type="GO" id="GO:0000976">
    <property type="term" value="F:transcription cis-regulatory region binding"/>
    <property type="evidence" value="ECO:0007669"/>
    <property type="project" value="TreeGrafter"/>
</dbReference>
<evidence type="ECO:0000256" key="1">
    <source>
        <dbReference type="ARBA" id="ARBA00023015"/>
    </source>
</evidence>